<evidence type="ECO:0000313" key="2">
    <source>
        <dbReference type="Proteomes" id="UP000799755"/>
    </source>
</evidence>
<sequence length="107" mass="11638">MNQPTFPLNNPHCRHCESNAGTVRYIVRPTNQNGNGGRPYYACSNCDQSNPEGGWITWDDNHGINATNPFCDCGVVSRLDQAGANSTRLGAGNVFYTCATGACNFYQ</sequence>
<evidence type="ECO:0000313" key="1">
    <source>
        <dbReference type="EMBL" id="KAF2476963.1"/>
    </source>
</evidence>
<keyword evidence="2" id="KW-1185">Reference proteome</keyword>
<proteinExistence type="predicted"/>
<protein>
    <submittedName>
        <fullName evidence="1">Uncharacterized protein</fullName>
    </submittedName>
</protein>
<comment type="caution">
    <text evidence="1">The sequence shown here is derived from an EMBL/GenBank/DDBJ whole genome shotgun (WGS) entry which is preliminary data.</text>
</comment>
<accession>A0ACB6RDZ2</accession>
<dbReference type="EMBL" id="MU003493">
    <property type="protein sequence ID" value="KAF2476963.1"/>
    <property type="molecule type" value="Genomic_DNA"/>
</dbReference>
<name>A0ACB6RDZ2_9PLEO</name>
<organism evidence="1 2">
    <name type="scientific">Lindgomyces ingoldianus</name>
    <dbReference type="NCBI Taxonomy" id="673940"/>
    <lineage>
        <taxon>Eukaryota</taxon>
        <taxon>Fungi</taxon>
        <taxon>Dikarya</taxon>
        <taxon>Ascomycota</taxon>
        <taxon>Pezizomycotina</taxon>
        <taxon>Dothideomycetes</taxon>
        <taxon>Pleosporomycetidae</taxon>
        <taxon>Pleosporales</taxon>
        <taxon>Lindgomycetaceae</taxon>
        <taxon>Lindgomyces</taxon>
    </lineage>
</organism>
<gene>
    <name evidence="1" type="ORF">BDR25DRAFT_251433</name>
</gene>
<reference evidence="1" key="1">
    <citation type="journal article" date="2020" name="Stud. Mycol.">
        <title>101 Dothideomycetes genomes: a test case for predicting lifestyles and emergence of pathogens.</title>
        <authorList>
            <person name="Haridas S."/>
            <person name="Albert R."/>
            <person name="Binder M."/>
            <person name="Bloem J."/>
            <person name="Labutti K."/>
            <person name="Salamov A."/>
            <person name="Andreopoulos B."/>
            <person name="Baker S."/>
            <person name="Barry K."/>
            <person name="Bills G."/>
            <person name="Bluhm B."/>
            <person name="Cannon C."/>
            <person name="Castanera R."/>
            <person name="Culley D."/>
            <person name="Daum C."/>
            <person name="Ezra D."/>
            <person name="Gonzalez J."/>
            <person name="Henrissat B."/>
            <person name="Kuo A."/>
            <person name="Liang C."/>
            <person name="Lipzen A."/>
            <person name="Lutzoni F."/>
            <person name="Magnuson J."/>
            <person name="Mondo S."/>
            <person name="Nolan M."/>
            <person name="Ohm R."/>
            <person name="Pangilinan J."/>
            <person name="Park H.-J."/>
            <person name="Ramirez L."/>
            <person name="Alfaro M."/>
            <person name="Sun H."/>
            <person name="Tritt A."/>
            <person name="Yoshinaga Y."/>
            <person name="Zwiers L.-H."/>
            <person name="Turgeon B."/>
            <person name="Goodwin S."/>
            <person name="Spatafora J."/>
            <person name="Crous P."/>
            <person name="Grigoriev I."/>
        </authorList>
    </citation>
    <scope>NUCLEOTIDE SEQUENCE</scope>
    <source>
        <strain evidence="1">ATCC 200398</strain>
    </source>
</reference>
<dbReference type="Proteomes" id="UP000799755">
    <property type="component" value="Unassembled WGS sequence"/>
</dbReference>